<dbReference type="EMBL" id="CP110427">
    <property type="protein sequence ID" value="WAQ86558.1"/>
    <property type="molecule type" value="Genomic_DNA"/>
</dbReference>
<evidence type="ECO:0000313" key="2">
    <source>
        <dbReference type="EMBL" id="WAQ86558.1"/>
    </source>
</evidence>
<feature type="compositionally biased region" description="Polar residues" evidence="1">
    <location>
        <begin position="189"/>
        <end position="212"/>
    </location>
</feature>
<gene>
    <name evidence="2" type="ORF">PtA15_7A284</name>
</gene>
<sequence>MTSNRQENSDTASEEKPGETLLRCLRQVGTHDQGPLPTVTEQPNGLSFNPKKLKLCTHQYPPELLLHMSMSLVTASTTYRHPSCHRLGQLTPPCSTSSNTTIRPWSPSSTLILSGGRSTSSARVSNPKSVLLLITHNTSGGNRLNLDFLAHIASMSIGLDRRLKHQHPKTTPQTYPCLDLKHYRPANPNLPSKSAQNTSSNYPVNLPGSPSH</sequence>
<dbReference type="GeneID" id="77811770"/>
<name>A0ABY7CMW4_9BASI</name>
<accession>A0ABY7CMW4</accession>
<organism evidence="2 3">
    <name type="scientific">Puccinia triticina</name>
    <dbReference type="NCBI Taxonomy" id="208348"/>
    <lineage>
        <taxon>Eukaryota</taxon>
        <taxon>Fungi</taxon>
        <taxon>Dikarya</taxon>
        <taxon>Basidiomycota</taxon>
        <taxon>Pucciniomycotina</taxon>
        <taxon>Pucciniomycetes</taxon>
        <taxon>Pucciniales</taxon>
        <taxon>Pucciniaceae</taxon>
        <taxon>Puccinia</taxon>
    </lineage>
</organism>
<proteinExistence type="predicted"/>
<keyword evidence="3" id="KW-1185">Reference proteome</keyword>
<dbReference type="Proteomes" id="UP001164743">
    <property type="component" value="Chromosome 7A"/>
</dbReference>
<evidence type="ECO:0000313" key="3">
    <source>
        <dbReference type="Proteomes" id="UP001164743"/>
    </source>
</evidence>
<protein>
    <submittedName>
        <fullName evidence="2">Uncharacterized protein</fullName>
    </submittedName>
</protein>
<reference evidence="2" key="1">
    <citation type="submission" date="2022-10" db="EMBL/GenBank/DDBJ databases">
        <title>Puccinia triticina Genome sequencing and assembly.</title>
        <authorList>
            <person name="Li C."/>
        </authorList>
    </citation>
    <scope>NUCLEOTIDE SEQUENCE</scope>
    <source>
        <strain evidence="2">Pt15</strain>
    </source>
</reference>
<feature type="region of interest" description="Disordered" evidence="1">
    <location>
        <begin position="165"/>
        <end position="212"/>
    </location>
</feature>
<evidence type="ECO:0000256" key="1">
    <source>
        <dbReference type="SAM" id="MobiDB-lite"/>
    </source>
</evidence>
<dbReference type="RefSeq" id="XP_053022113.1">
    <property type="nucleotide sequence ID" value="XM_053170875.1"/>
</dbReference>